<dbReference type="GeneID" id="41701500"/>
<keyword evidence="8" id="KW-1185">Reference proteome</keyword>
<evidence type="ECO:0000256" key="2">
    <source>
        <dbReference type="ARBA" id="ARBA00022801"/>
    </source>
</evidence>
<dbReference type="RefSeq" id="YP_009551867.1">
    <property type="nucleotide sequence ID" value="NC_040539.1"/>
</dbReference>
<dbReference type="GO" id="GO:0046872">
    <property type="term" value="F:metal ion binding"/>
    <property type="evidence" value="ECO:0007669"/>
    <property type="project" value="UniProtKB-KW"/>
</dbReference>
<feature type="domain" description="dUTPase-like" evidence="6">
    <location>
        <begin position="128"/>
        <end position="229"/>
    </location>
</feature>
<dbReference type="Gene3D" id="2.70.40.10">
    <property type="match status" value="2"/>
</dbReference>
<name>A0A2Z5U6D6_9GAMA</name>
<dbReference type="HAMAP" id="MF_04031">
    <property type="entry name" value="HSV_DUT"/>
    <property type="match status" value="1"/>
</dbReference>
<evidence type="ECO:0000259" key="6">
    <source>
        <dbReference type="Pfam" id="PF00692"/>
    </source>
</evidence>
<sequence length="290" mass="32664">MTMRKQRPEVYYEFESTAFKLTSGLESSRVTLTNLHPILVRPFVPTVLPLGLKLLHCLNGQAFILSGQSQKKVFCHTGMIDSGYRGEIKLVVLNTTQYNITLFADELKISLVSFFYSTPLLQDNFLLSRPHYAKDAGFDLYLPEDLLIFPQSSTTLTINSSVPTTSKFFKPVIFGRSGLATEGIVLDVVKWTHNPLTLKIYNFTDNTVRYPVGTRICQVVFVHKRHFPSKLKHFFTYVNINSKVAFYWANVSFIDAKNMIYTNLSSPSCGDTVPPDGNDRGDMGFGSSGK</sequence>
<keyword evidence="4" id="KW-0546">Nucleotide metabolism</keyword>
<dbReference type="GO" id="GO:0046080">
    <property type="term" value="P:dUTP metabolic process"/>
    <property type="evidence" value="ECO:0007669"/>
    <property type="project" value="InterPro"/>
</dbReference>
<keyword evidence="2" id="KW-0378">Hydrolase</keyword>
<protein>
    <submittedName>
        <fullName evidence="7">Deoxyuridine triphosphatase</fullName>
    </submittedName>
</protein>
<dbReference type="InterPro" id="IPR036157">
    <property type="entry name" value="dUTPase-like_sf"/>
</dbReference>
<dbReference type="EMBL" id="LC333428">
    <property type="protein sequence ID" value="BBB06506.1"/>
    <property type="molecule type" value="Genomic_DNA"/>
</dbReference>
<organism evidence="7">
    <name type="scientific">Rhinolophus gammaherpesvirus 1</name>
    <dbReference type="NCBI Taxonomy" id="2054179"/>
    <lineage>
        <taxon>Viruses</taxon>
        <taxon>Duplodnaviria</taxon>
        <taxon>Heunggongvirae</taxon>
        <taxon>Peploviricota</taxon>
        <taxon>Herviviricetes</taxon>
        <taxon>Herpesvirales</taxon>
        <taxon>Orthoherpesviridae</taxon>
        <taxon>Gammaherpesvirinae</taxon>
        <taxon>Percavirus</taxon>
        <taxon>Percavirus rhinolophidgamma1</taxon>
    </lineage>
</organism>
<accession>A0A2Z5U6D6</accession>
<reference evidence="7" key="1">
    <citation type="submission" date="2017-11" db="EMBL/GenBank/DDBJ databases">
        <title>Complete genome of Rhinolophus gammaherpesvirus-1.</title>
        <authorList>
            <person name="Maeda K."/>
            <person name="Noguchi K."/>
        </authorList>
    </citation>
    <scope>NUCLEOTIDE SEQUENCE [LARGE SCALE GENOMIC DNA]</scope>
    <source>
        <strain evidence="7">BV1</strain>
    </source>
</reference>
<evidence type="ECO:0000256" key="3">
    <source>
        <dbReference type="ARBA" id="ARBA00022842"/>
    </source>
</evidence>
<dbReference type="GO" id="GO:0004170">
    <property type="term" value="F:dUTP diphosphatase activity"/>
    <property type="evidence" value="ECO:0007669"/>
    <property type="project" value="InterPro"/>
</dbReference>
<dbReference type="Pfam" id="PF00692">
    <property type="entry name" value="dUTPase"/>
    <property type="match status" value="1"/>
</dbReference>
<dbReference type="InterPro" id="IPR034745">
    <property type="entry name" value="HSV_DUT"/>
</dbReference>
<feature type="region of interest" description="Disordered" evidence="5">
    <location>
        <begin position="271"/>
        <end position="290"/>
    </location>
</feature>
<proteinExistence type="inferred from homology"/>
<gene>
    <name evidence="7" type="primary">ORF60</name>
</gene>
<evidence type="ECO:0000313" key="8">
    <source>
        <dbReference type="Proteomes" id="UP000289908"/>
    </source>
</evidence>
<keyword evidence="1" id="KW-0479">Metal-binding</keyword>
<keyword evidence="3" id="KW-0460">Magnesium</keyword>
<dbReference type="KEGG" id="vg:41701500"/>
<evidence type="ECO:0000256" key="5">
    <source>
        <dbReference type="SAM" id="MobiDB-lite"/>
    </source>
</evidence>
<dbReference type="InterPro" id="IPR029054">
    <property type="entry name" value="dUTPase-like"/>
</dbReference>
<dbReference type="SUPFAM" id="SSF51283">
    <property type="entry name" value="dUTPase-like"/>
    <property type="match status" value="2"/>
</dbReference>
<evidence type="ECO:0000313" key="7">
    <source>
        <dbReference type="EMBL" id="BBB06506.1"/>
    </source>
</evidence>
<dbReference type="Proteomes" id="UP000289908">
    <property type="component" value="Segment"/>
</dbReference>
<evidence type="ECO:0000256" key="4">
    <source>
        <dbReference type="ARBA" id="ARBA00023080"/>
    </source>
</evidence>
<dbReference type="OrthoDB" id="13493at10239"/>
<evidence type="ECO:0000256" key="1">
    <source>
        <dbReference type="ARBA" id="ARBA00022723"/>
    </source>
</evidence>